<evidence type="ECO:0000259" key="2">
    <source>
        <dbReference type="Pfam" id="PF00975"/>
    </source>
</evidence>
<dbReference type="InterPro" id="IPR012223">
    <property type="entry name" value="TEII"/>
</dbReference>
<dbReference type="Pfam" id="PF00975">
    <property type="entry name" value="Thioesterase"/>
    <property type="match status" value="1"/>
</dbReference>
<dbReference type="PANTHER" id="PTHR11487">
    <property type="entry name" value="THIOESTERASE"/>
    <property type="match status" value="1"/>
</dbReference>
<organism evidence="3 4">
    <name type="scientific">Pseudomonas cuatrocienegasensis</name>
    <dbReference type="NCBI Taxonomy" id="543360"/>
    <lineage>
        <taxon>Bacteria</taxon>
        <taxon>Pseudomonadati</taxon>
        <taxon>Pseudomonadota</taxon>
        <taxon>Gammaproteobacteria</taxon>
        <taxon>Pseudomonadales</taxon>
        <taxon>Pseudomonadaceae</taxon>
        <taxon>Pseudomonas</taxon>
    </lineage>
</organism>
<reference evidence="3 4" key="1">
    <citation type="submission" date="2016-10" db="EMBL/GenBank/DDBJ databases">
        <authorList>
            <person name="Varghese N."/>
            <person name="Submissions S."/>
        </authorList>
    </citation>
    <scope>NUCLEOTIDE SEQUENCE [LARGE SCALE GENOMIC DNA]</scope>
    <source>
        <strain evidence="3 4">CIP 109853</strain>
    </source>
</reference>
<dbReference type="InterPro" id="IPR001031">
    <property type="entry name" value="Thioesterase"/>
</dbReference>
<keyword evidence="4" id="KW-1185">Reference proteome</keyword>
<dbReference type="RefSeq" id="WP_069521801.1">
    <property type="nucleotide sequence ID" value="NZ_FOFP01000029.1"/>
</dbReference>
<accession>A0ABY1BR62</accession>
<dbReference type="Gene3D" id="3.40.50.1820">
    <property type="entry name" value="alpha/beta hydrolase"/>
    <property type="match status" value="1"/>
</dbReference>
<protein>
    <submittedName>
        <fullName evidence="3">Medium-chain acyl-[acyl-carrier-protein] hydrolase</fullName>
    </submittedName>
</protein>
<dbReference type="GO" id="GO:0016787">
    <property type="term" value="F:hydrolase activity"/>
    <property type="evidence" value="ECO:0007669"/>
    <property type="project" value="UniProtKB-KW"/>
</dbReference>
<dbReference type="EMBL" id="FOFP01000029">
    <property type="protein sequence ID" value="SER42885.1"/>
    <property type="molecule type" value="Genomic_DNA"/>
</dbReference>
<comment type="similarity">
    <text evidence="1">Belongs to the thioesterase family.</text>
</comment>
<keyword evidence="3" id="KW-0378">Hydrolase</keyword>
<sequence length="247" mass="26462">MTSPAVNKWLHRTVQPEARSRLLCFPFGGGSASFYRDWQARLGPEVEVCAVQLPGREARFAEPFFTQIDELLPPLAQALSGLFDLPLHLFGYSLGAGIAHRFASYCAEHYPAARIQSLTACASSAALGNRVSASAMSDEQFLAYIHALGGLPGEVADNPGLRAIALKTLRNDFALSESIDLPTAAPVALPILAIGGDHDPSVPVDGLQAWAAKTTQPTQQQVFPGDHFFVRQNLPGVLQALRSFAAV</sequence>
<proteinExistence type="inferred from homology"/>
<dbReference type="Proteomes" id="UP000198512">
    <property type="component" value="Unassembled WGS sequence"/>
</dbReference>
<feature type="domain" description="Thioesterase" evidence="2">
    <location>
        <begin position="21"/>
        <end position="242"/>
    </location>
</feature>
<dbReference type="InterPro" id="IPR029058">
    <property type="entry name" value="AB_hydrolase_fold"/>
</dbReference>
<evidence type="ECO:0000313" key="3">
    <source>
        <dbReference type="EMBL" id="SER42885.1"/>
    </source>
</evidence>
<name>A0ABY1BR62_9PSED</name>
<gene>
    <name evidence="3" type="ORF">SAMN05216600_12913</name>
</gene>
<dbReference type="SUPFAM" id="SSF53474">
    <property type="entry name" value="alpha/beta-Hydrolases"/>
    <property type="match status" value="1"/>
</dbReference>
<comment type="caution">
    <text evidence="3">The sequence shown here is derived from an EMBL/GenBank/DDBJ whole genome shotgun (WGS) entry which is preliminary data.</text>
</comment>
<evidence type="ECO:0000313" key="4">
    <source>
        <dbReference type="Proteomes" id="UP000198512"/>
    </source>
</evidence>
<evidence type="ECO:0000256" key="1">
    <source>
        <dbReference type="ARBA" id="ARBA00007169"/>
    </source>
</evidence>
<dbReference type="PANTHER" id="PTHR11487:SF0">
    <property type="entry name" value="S-ACYL FATTY ACID SYNTHASE THIOESTERASE, MEDIUM CHAIN"/>
    <property type="match status" value="1"/>
</dbReference>